<accession>A0A841H1W5</accession>
<dbReference type="RefSeq" id="WP_170035412.1">
    <property type="nucleotide sequence ID" value="NZ_JABDTL010000001.1"/>
</dbReference>
<evidence type="ECO:0000313" key="2">
    <source>
        <dbReference type="Proteomes" id="UP000582837"/>
    </source>
</evidence>
<evidence type="ECO:0000313" key="1">
    <source>
        <dbReference type="EMBL" id="MBB6071968.1"/>
    </source>
</evidence>
<dbReference type="AlphaFoldDB" id="A0A841H1W5"/>
<sequence>MSTDAPAPVTAQAYVERRRARILEALGRPAPTAGAGAKELSAEHLEYVRREGEELYVNELAWEELTDEESIPGGHLTEMVFPAFLAFVDGLLVERVPADALAPARPHPDGVEAILAMLGDRHAELSADVEKGADSQQVVYARAMTAQLIDLVLHRLYRVSQAEIERLEAQP</sequence>
<comment type="caution">
    <text evidence="1">The sequence shown here is derived from an EMBL/GenBank/DDBJ whole genome shotgun (WGS) entry which is preliminary data.</text>
</comment>
<name>A0A841H1W5_9BACT</name>
<organism evidence="1 2">
    <name type="scientific">Longimicrobium terrae</name>
    <dbReference type="NCBI Taxonomy" id="1639882"/>
    <lineage>
        <taxon>Bacteria</taxon>
        <taxon>Pseudomonadati</taxon>
        <taxon>Gemmatimonadota</taxon>
        <taxon>Longimicrobiia</taxon>
        <taxon>Longimicrobiales</taxon>
        <taxon>Longimicrobiaceae</taxon>
        <taxon>Longimicrobium</taxon>
    </lineage>
</organism>
<gene>
    <name evidence="1" type="ORF">HNQ61_003628</name>
</gene>
<keyword evidence="2" id="KW-1185">Reference proteome</keyword>
<protein>
    <submittedName>
        <fullName evidence="1">Uncharacterized protein</fullName>
    </submittedName>
</protein>
<dbReference type="EMBL" id="JACHIA010000011">
    <property type="protein sequence ID" value="MBB6071968.1"/>
    <property type="molecule type" value="Genomic_DNA"/>
</dbReference>
<reference evidence="1 2" key="1">
    <citation type="submission" date="2020-08" db="EMBL/GenBank/DDBJ databases">
        <title>Genomic Encyclopedia of Type Strains, Phase IV (KMG-IV): sequencing the most valuable type-strain genomes for metagenomic binning, comparative biology and taxonomic classification.</title>
        <authorList>
            <person name="Goeker M."/>
        </authorList>
    </citation>
    <scope>NUCLEOTIDE SEQUENCE [LARGE SCALE GENOMIC DNA]</scope>
    <source>
        <strain evidence="1 2">DSM 29007</strain>
    </source>
</reference>
<proteinExistence type="predicted"/>
<dbReference type="Proteomes" id="UP000582837">
    <property type="component" value="Unassembled WGS sequence"/>
</dbReference>